<evidence type="ECO:0000256" key="3">
    <source>
        <dbReference type="ARBA" id="ARBA00022806"/>
    </source>
</evidence>
<evidence type="ECO:0000259" key="6">
    <source>
        <dbReference type="PROSITE" id="PS51198"/>
    </source>
</evidence>
<dbReference type="SUPFAM" id="SSF52540">
    <property type="entry name" value="P-loop containing nucleoside triphosphate hydrolases"/>
    <property type="match status" value="1"/>
</dbReference>
<dbReference type="InterPro" id="IPR014016">
    <property type="entry name" value="UvrD-like_ATP-bd"/>
</dbReference>
<dbReference type="PANTHER" id="PTHR11070:SF2">
    <property type="entry name" value="ATP-DEPENDENT DNA HELICASE SRS2"/>
    <property type="match status" value="1"/>
</dbReference>
<keyword evidence="1 5" id="KW-0547">Nucleotide-binding</keyword>
<gene>
    <name evidence="7" type="primary">pcrA</name>
    <name evidence="7" type="ORF">G3KMM_00323</name>
</gene>
<evidence type="ECO:0000256" key="1">
    <source>
        <dbReference type="ARBA" id="ARBA00022741"/>
    </source>
</evidence>
<accession>A0ABY0FJY3</accession>
<feature type="binding site" evidence="5">
    <location>
        <begin position="22"/>
        <end position="29"/>
    </location>
    <ligand>
        <name>ATP</name>
        <dbReference type="ChEBI" id="CHEBI:30616"/>
    </ligand>
</feature>
<dbReference type="GO" id="GO:0003678">
    <property type="term" value="F:DNA helicase activity"/>
    <property type="evidence" value="ECO:0007669"/>
    <property type="project" value="UniProtKB-EC"/>
</dbReference>
<keyword evidence="2 5" id="KW-0378">Hydrolase</keyword>
<dbReference type="GO" id="GO:0016787">
    <property type="term" value="F:hydrolase activity"/>
    <property type="evidence" value="ECO:0007669"/>
    <property type="project" value="UniProtKB-KW"/>
</dbReference>
<reference evidence="7 8" key="2">
    <citation type="journal article" date="2020" name="Cell Rep.">
        <title>Acquisition and Adaptation of Ultra-small Parasitic Reduced Genome Bacteria to Mammalian Hosts.</title>
        <authorList>
            <person name="McLean J.S."/>
            <person name="Bor B."/>
            <person name="Kerns K.A."/>
            <person name="Liu Q."/>
            <person name="To T.T."/>
            <person name="Solden L."/>
            <person name="Hendrickson E.L."/>
            <person name="Wrighton K."/>
            <person name="Shi W."/>
            <person name="He X."/>
        </authorList>
    </citation>
    <scope>NUCLEOTIDE SEQUENCE [LARGE SCALE GENOMIC DNA]</scope>
    <source>
        <strain evidence="7 8">TM7_KMM_G3_1_HOT_351</strain>
    </source>
</reference>
<dbReference type="RefSeq" id="WP_129604653.1">
    <property type="nucleotide sequence ID" value="NZ_PRLL01000008.1"/>
</dbReference>
<evidence type="ECO:0000256" key="5">
    <source>
        <dbReference type="PROSITE-ProRule" id="PRU00560"/>
    </source>
</evidence>
<evidence type="ECO:0000313" key="8">
    <source>
        <dbReference type="Proteomes" id="UP001191004"/>
    </source>
</evidence>
<dbReference type="CDD" id="cd17932">
    <property type="entry name" value="DEXQc_UvrD"/>
    <property type="match status" value="1"/>
</dbReference>
<dbReference type="Gene3D" id="3.40.50.300">
    <property type="entry name" value="P-loop containing nucleotide triphosphate hydrolases"/>
    <property type="match status" value="1"/>
</dbReference>
<dbReference type="EMBL" id="PRLL01000008">
    <property type="protein sequence ID" value="RYC73568.1"/>
    <property type="molecule type" value="Genomic_DNA"/>
</dbReference>
<dbReference type="PROSITE" id="PS51198">
    <property type="entry name" value="UVRD_HELICASE_ATP_BIND"/>
    <property type="match status" value="1"/>
</dbReference>
<keyword evidence="8" id="KW-1185">Reference proteome</keyword>
<keyword evidence="3 5" id="KW-0347">Helicase</keyword>
<comment type="caution">
    <text evidence="7">The sequence shown here is derived from an EMBL/GenBank/DDBJ whole genome shotgun (WGS) entry which is preliminary data.</text>
</comment>
<dbReference type="EC" id="3.6.4.12" evidence="7"/>
<dbReference type="InterPro" id="IPR027417">
    <property type="entry name" value="P-loop_NTPase"/>
</dbReference>
<reference evidence="7 8" key="1">
    <citation type="journal article" date="2018" name="bioRxiv">
        <title>Evidence of independent acquisition and adaption of ultra-small bacteria to human hosts across the highly diverse yet reduced genomes of the phylum Saccharibacteria.</title>
        <authorList>
            <person name="McLean J.S."/>
            <person name="Bor B."/>
            <person name="To T.T."/>
            <person name="Liu Q."/>
            <person name="Kearns K.A."/>
            <person name="Solden L.M."/>
            <person name="Wrighton K.C."/>
            <person name="He X."/>
            <person name="Shi W."/>
        </authorList>
    </citation>
    <scope>NUCLEOTIDE SEQUENCE [LARGE SCALE GENOMIC DNA]</scope>
    <source>
        <strain evidence="7 8">TM7_KMM_G3_1_HOT_351</strain>
    </source>
</reference>
<dbReference type="Proteomes" id="UP001191004">
    <property type="component" value="Unassembled WGS sequence"/>
</dbReference>
<dbReference type="PANTHER" id="PTHR11070">
    <property type="entry name" value="UVRD / RECB / PCRA DNA HELICASE FAMILY MEMBER"/>
    <property type="match status" value="1"/>
</dbReference>
<dbReference type="Pfam" id="PF00580">
    <property type="entry name" value="UvrD-helicase"/>
    <property type="match status" value="1"/>
</dbReference>
<evidence type="ECO:0000256" key="2">
    <source>
        <dbReference type="ARBA" id="ARBA00022801"/>
    </source>
</evidence>
<evidence type="ECO:0000256" key="4">
    <source>
        <dbReference type="ARBA" id="ARBA00022840"/>
    </source>
</evidence>
<evidence type="ECO:0000313" key="7">
    <source>
        <dbReference type="EMBL" id="RYC73568.1"/>
    </source>
</evidence>
<name>A0ABY0FJY3_9BACT</name>
<dbReference type="InterPro" id="IPR000212">
    <property type="entry name" value="DNA_helicase_UvrD/REP"/>
</dbReference>
<feature type="domain" description="UvrD-like helicase ATP-binding" evidence="6">
    <location>
        <begin position="1"/>
        <end position="132"/>
    </location>
</feature>
<protein>
    <submittedName>
        <fullName evidence="7">ATP-dependent DNA helicase PcrA</fullName>
        <ecNumber evidence="7">3.6.4.12</ecNumber>
    </submittedName>
</protein>
<proteinExistence type="predicted"/>
<keyword evidence="4 5" id="KW-0067">ATP-binding</keyword>
<sequence length="132" mass="14891">MPLNQKQQEAVEYLDGPLLVLAGPGTGKTQLLSKKVEYILQNTDTDPSMILCITYTEAGAENMKERLRSMIGQAADKIDIMTFHAFGQKILGLYNQFATEPQRSFTEPIEEIIQLKIIEELQANLFCHRTTT</sequence>
<organism evidence="7 8">
    <name type="scientific">Candidatus Nanosyncoccus nanoralicus</name>
    <dbReference type="NCBI Taxonomy" id="2171996"/>
    <lineage>
        <taxon>Bacteria</taxon>
        <taxon>Candidatus Saccharimonadota</taxon>
        <taxon>Candidatus Nanosyncoccalia</taxon>
        <taxon>Candidatus Nanosyncoccales</taxon>
        <taxon>Candidatus Nanosyncoccaceae</taxon>
        <taxon>Candidatus Nanosyncoccus</taxon>
    </lineage>
</organism>